<sequence>MAAGGLLMLILLCAVMGIASFLAGILPLLFSLSERQLRLITALGTGVLVGTSLIVIIPEGVETLYSAGKEGGHGHGHERRAAVLQGRRHVGLSKPAAVSWSNHERRDDVLDSLGVDGNIAVWETTEQSAAQDITIPSTSAGETGHDEDEEDDHDHTGPEPHAWVGLSLVSGFVLMYLIDTLPRALASSQTKPRRFSISLISLSFNHSADNTAEAETPTQESSSGPMSTANLPKPNSTTLGLLIHATADGIALGASSASNTNTGNRLTLVIFLALMLHKAPAAFGLTAVLLKQGLSKRMARAHLIVFSLAAPVGAIGTWIVAKMFAGGSSAMSGREPASTQFATGVLLLFSGGTFLYVAVHTMLESSSGGHEHDGNGQVGGNGYLGLGNLDVEEGDGYGMGNDSASKHRVSEGGGVVDVLVTVAGMLLPLLTGLGGHGH</sequence>
<comment type="caution">
    <text evidence="9">The sequence shown here is derived from an EMBL/GenBank/DDBJ whole genome shotgun (WGS) entry which is preliminary data.</text>
</comment>
<feature type="region of interest" description="Disordered" evidence="7">
    <location>
        <begin position="210"/>
        <end position="231"/>
    </location>
</feature>
<dbReference type="Proteomes" id="UP001274830">
    <property type="component" value="Unassembled WGS sequence"/>
</dbReference>
<dbReference type="InterPro" id="IPR003689">
    <property type="entry name" value="ZIP"/>
</dbReference>
<evidence type="ECO:0000256" key="2">
    <source>
        <dbReference type="ARBA" id="ARBA00004394"/>
    </source>
</evidence>
<feature type="transmembrane region" description="Helical" evidence="8">
    <location>
        <begin position="37"/>
        <end position="57"/>
    </location>
</feature>
<keyword evidence="4 8" id="KW-1133">Transmembrane helix</keyword>
<evidence type="ECO:0000256" key="6">
    <source>
        <dbReference type="ARBA" id="ARBA00023136"/>
    </source>
</evidence>
<evidence type="ECO:0000256" key="8">
    <source>
        <dbReference type="SAM" id="Phobius"/>
    </source>
</evidence>
<evidence type="ECO:0000313" key="9">
    <source>
        <dbReference type="EMBL" id="KAK3671955.1"/>
    </source>
</evidence>
<evidence type="ECO:0000256" key="4">
    <source>
        <dbReference type="ARBA" id="ARBA00022989"/>
    </source>
</evidence>
<keyword evidence="5" id="KW-0333">Golgi apparatus</keyword>
<dbReference type="GO" id="GO:0000139">
    <property type="term" value="C:Golgi membrane"/>
    <property type="evidence" value="ECO:0007669"/>
    <property type="project" value="UniProtKB-SubCell"/>
</dbReference>
<accession>A0AAE0WJ25</accession>
<keyword evidence="3 8" id="KW-0812">Transmembrane</keyword>
<feature type="transmembrane region" description="Helical" evidence="8">
    <location>
        <begin position="266"/>
        <end position="290"/>
    </location>
</feature>
<dbReference type="PANTHER" id="PTHR16133:SF0">
    <property type="entry name" value="ZINC_IRON REGULATED TRANSPORTER-RELATED PROTEIN 102B, ISOFORM E"/>
    <property type="match status" value="1"/>
</dbReference>
<organism evidence="9 10">
    <name type="scientific">Recurvomyces mirabilis</name>
    <dbReference type="NCBI Taxonomy" id="574656"/>
    <lineage>
        <taxon>Eukaryota</taxon>
        <taxon>Fungi</taxon>
        <taxon>Dikarya</taxon>
        <taxon>Ascomycota</taxon>
        <taxon>Pezizomycotina</taxon>
        <taxon>Dothideomycetes</taxon>
        <taxon>Dothideomycetidae</taxon>
        <taxon>Mycosphaerellales</taxon>
        <taxon>Teratosphaeriaceae</taxon>
        <taxon>Recurvomyces</taxon>
    </lineage>
</organism>
<dbReference type="GO" id="GO:0046873">
    <property type="term" value="F:metal ion transmembrane transporter activity"/>
    <property type="evidence" value="ECO:0007669"/>
    <property type="project" value="InterPro"/>
</dbReference>
<feature type="transmembrane region" description="Helical" evidence="8">
    <location>
        <begin position="341"/>
        <end position="359"/>
    </location>
</feature>
<gene>
    <name evidence="9" type="ORF">LTR78_008130</name>
</gene>
<evidence type="ECO:0000256" key="5">
    <source>
        <dbReference type="ARBA" id="ARBA00023034"/>
    </source>
</evidence>
<name>A0AAE0WJ25_9PEZI</name>
<proteinExistence type="predicted"/>
<dbReference type="Pfam" id="PF02535">
    <property type="entry name" value="Zip"/>
    <property type="match status" value="1"/>
</dbReference>
<feature type="transmembrane region" description="Helical" evidence="8">
    <location>
        <begin position="161"/>
        <end position="178"/>
    </location>
</feature>
<keyword evidence="10" id="KW-1185">Reference proteome</keyword>
<evidence type="ECO:0000256" key="7">
    <source>
        <dbReference type="SAM" id="MobiDB-lite"/>
    </source>
</evidence>
<evidence type="ECO:0000313" key="10">
    <source>
        <dbReference type="Proteomes" id="UP001274830"/>
    </source>
</evidence>
<keyword evidence="6 8" id="KW-0472">Membrane</keyword>
<protein>
    <submittedName>
        <fullName evidence="9">Uncharacterized protein</fullName>
    </submittedName>
</protein>
<feature type="transmembrane region" description="Helical" evidence="8">
    <location>
        <begin position="6"/>
        <end position="30"/>
    </location>
</feature>
<reference evidence="9" key="1">
    <citation type="submission" date="2023-07" db="EMBL/GenBank/DDBJ databases">
        <title>Black Yeasts Isolated from many extreme environments.</title>
        <authorList>
            <person name="Coleine C."/>
            <person name="Stajich J.E."/>
            <person name="Selbmann L."/>
        </authorList>
    </citation>
    <scope>NUCLEOTIDE SEQUENCE</scope>
    <source>
        <strain evidence="9">CCFEE 5485</strain>
    </source>
</reference>
<feature type="compositionally biased region" description="Polar residues" evidence="7">
    <location>
        <begin position="216"/>
        <end position="231"/>
    </location>
</feature>
<feature type="region of interest" description="Disordered" evidence="7">
    <location>
        <begin position="130"/>
        <end position="160"/>
    </location>
</feature>
<dbReference type="InterPro" id="IPR045891">
    <property type="entry name" value="ZIP9"/>
</dbReference>
<feature type="transmembrane region" description="Helical" evidence="8">
    <location>
        <begin position="302"/>
        <end position="321"/>
    </location>
</feature>
<dbReference type="AlphaFoldDB" id="A0AAE0WJ25"/>
<evidence type="ECO:0000256" key="1">
    <source>
        <dbReference type="ARBA" id="ARBA00004127"/>
    </source>
</evidence>
<dbReference type="EMBL" id="JAUTXT010000037">
    <property type="protein sequence ID" value="KAK3671955.1"/>
    <property type="molecule type" value="Genomic_DNA"/>
</dbReference>
<feature type="compositionally biased region" description="Polar residues" evidence="7">
    <location>
        <begin position="130"/>
        <end position="141"/>
    </location>
</feature>
<evidence type="ECO:0000256" key="3">
    <source>
        <dbReference type="ARBA" id="ARBA00022692"/>
    </source>
</evidence>
<comment type="subcellular location">
    <subcellularLocation>
        <location evidence="1">Endomembrane system</location>
        <topology evidence="1">Multi-pass membrane protein</topology>
    </subcellularLocation>
    <subcellularLocation>
        <location evidence="2">Golgi apparatus membrane</location>
    </subcellularLocation>
</comment>
<dbReference type="PANTHER" id="PTHR16133">
    <property type="entry name" value="SOLUTE CARRIER FAMILY 39 ZINC TRANSPORTER , MEMBER 9-RELATED"/>
    <property type="match status" value="1"/>
</dbReference>
<dbReference type="GO" id="GO:0006829">
    <property type="term" value="P:zinc ion transport"/>
    <property type="evidence" value="ECO:0007669"/>
    <property type="project" value="InterPro"/>
</dbReference>